<comment type="similarity">
    <text evidence="7">Belongs to the chloroperoxidase family.</text>
</comment>
<keyword evidence="8" id="KW-1133">Transmembrane helix</keyword>
<comment type="cofactor">
    <cofactor evidence="1">
        <name>heme b</name>
        <dbReference type="ChEBI" id="CHEBI:60344"/>
    </cofactor>
</comment>
<comment type="caution">
    <text evidence="10">The sequence shown here is derived from an EMBL/GenBank/DDBJ whole genome shotgun (WGS) entry which is preliminary data.</text>
</comment>
<dbReference type="PANTHER" id="PTHR33577:SF18">
    <property type="entry name" value="HEME HALOPEROXIDASE FAMILY PROFILE DOMAIN-CONTAINING PROTEIN"/>
    <property type="match status" value="1"/>
</dbReference>
<keyword evidence="2 10" id="KW-0575">Peroxidase</keyword>
<keyword evidence="6" id="KW-0408">Iron</keyword>
<sequence>MANSFVVIAFKRIVQETISAVSLVLVVIGLAIWDVALTLVNLVLPKKPANKVVPPGHAGAGGLWPQYVPPAEGDSRCACPMLNALANHGILPHSGRGITFRELGTAIRATYNVSPVFGFFGPAQAANFLNRSYWTDTLDLSDLDVHNCIEHDASFTRDDQHVAGDQDKPLSFALKLFGSSNSALMLTVWGGVVKDLRSVLLEERIPDGWQPRVRRPMGLTVSEIQWTVLAVELGVKEEVDGEFSGAGASASQANCVFVTRGWLTKWRSFGTYAWTLLGRGSMNPNRSIYQDDSTVKAVKGMAS</sequence>
<dbReference type="InterPro" id="IPR000028">
    <property type="entry name" value="Chloroperoxidase"/>
</dbReference>
<dbReference type="Gene3D" id="1.10.489.10">
    <property type="entry name" value="Chloroperoxidase-like"/>
    <property type="match status" value="1"/>
</dbReference>
<reference evidence="10 11" key="1">
    <citation type="submission" date="2016-03" db="EMBL/GenBank/DDBJ databases">
        <title>Whole genome sequencing of Grifola frondosa 9006-11.</title>
        <authorList>
            <person name="Min B."/>
            <person name="Park H."/>
            <person name="Kim J.-G."/>
            <person name="Cho H."/>
            <person name="Oh Y.-L."/>
            <person name="Kong W.-S."/>
            <person name="Choi I.-G."/>
        </authorList>
    </citation>
    <scope>NUCLEOTIDE SEQUENCE [LARGE SCALE GENOMIC DNA]</scope>
    <source>
        <strain evidence="10 11">9006-11</strain>
    </source>
</reference>
<evidence type="ECO:0000256" key="1">
    <source>
        <dbReference type="ARBA" id="ARBA00001970"/>
    </source>
</evidence>
<organism evidence="10 11">
    <name type="scientific">Grifola frondosa</name>
    <name type="common">Maitake</name>
    <name type="synonym">Polyporus frondosus</name>
    <dbReference type="NCBI Taxonomy" id="5627"/>
    <lineage>
        <taxon>Eukaryota</taxon>
        <taxon>Fungi</taxon>
        <taxon>Dikarya</taxon>
        <taxon>Basidiomycota</taxon>
        <taxon>Agaricomycotina</taxon>
        <taxon>Agaricomycetes</taxon>
        <taxon>Polyporales</taxon>
        <taxon>Grifolaceae</taxon>
        <taxon>Grifola</taxon>
    </lineage>
</organism>
<keyword evidence="4" id="KW-0479">Metal-binding</keyword>
<evidence type="ECO:0000256" key="8">
    <source>
        <dbReference type="SAM" id="Phobius"/>
    </source>
</evidence>
<feature type="domain" description="Heme haloperoxidase family profile" evidence="9">
    <location>
        <begin position="63"/>
        <end position="226"/>
    </location>
</feature>
<protein>
    <submittedName>
        <fullName evidence="10">Putative sterigmatocystin biosynthesis peroxidase stcC</fullName>
    </submittedName>
</protein>
<evidence type="ECO:0000256" key="6">
    <source>
        <dbReference type="ARBA" id="ARBA00023004"/>
    </source>
</evidence>
<evidence type="ECO:0000256" key="3">
    <source>
        <dbReference type="ARBA" id="ARBA00022617"/>
    </source>
</evidence>
<dbReference type="AlphaFoldDB" id="A0A1C7MMT9"/>
<evidence type="ECO:0000256" key="2">
    <source>
        <dbReference type="ARBA" id="ARBA00022559"/>
    </source>
</evidence>
<dbReference type="InterPro" id="IPR036851">
    <property type="entry name" value="Chloroperoxidase-like_sf"/>
</dbReference>
<evidence type="ECO:0000313" key="11">
    <source>
        <dbReference type="Proteomes" id="UP000092993"/>
    </source>
</evidence>
<keyword evidence="5" id="KW-0560">Oxidoreductase</keyword>
<dbReference type="EMBL" id="LUGG01000003">
    <property type="protein sequence ID" value="OBZ76314.1"/>
    <property type="molecule type" value="Genomic_DNA"/>
</dbReference>
<keyword evidence="8" id="KW-0812">Transmembrane</keyword>
<dbReference type="PANTHER" id="PTHR33577">
    <property type="entry name" value="STERIGMATOCYSTIN BIOSYNTHESIS PEROXIDASE STCC-RELATED"/>
    <property type="match status" value="1"/>
</dbReference>
<dbReference type="STRING" id="5627.A0A1C7MMT9"/>
<dbReference type="SUPFAM" id="SSF47571">
    <property type="entry name" value="Cloroperoxidase"/>
    <property type="match status" value="1"/>
</dbReference>
<keyword evidence="11" id="KW-1185">Reference proteome</keyword>
<evidence type="ECO:0000259" key="9">
    <source>
        <dbReference type="PROSITE" id="PS51405"/>
    </source>
</evidence>
<dbReference type="PROSITE" id="PS51405">
    <property type="entry name" value="HEME_HALOPEROXIDASE"/>
    <property type="match status" value="1"/>
</dbReference>
<evidence type="ECO:0000256" key="4">
    <source>
        <dbReference type="ARBA" id="ARBA00022723"/>
    </source>
</evidence>
<name>A0A1C7MMT9_GRIFR</name>
<proteinExistence type="inferred from homology"/>
<evidence type="ECO:0000256" key="7">
    <source>
        <dbReference type="ARBA" id="ARBA00025795"/>
    </source>
</evidence>
<evidence type="ECO:0000256" key="5">
    <source>
        <dbReference type="ARBA" id="ARBA00023002"/>
    </source>
</evidence>
<keyword evidence="8" id="KW-0472">Membrane</keyword>
<dbReference type="GO" id="GO:0046872">
    <property type="term" value="F:metal ion binding"/>
    <property type="evidence" value="ECO:0007669"/>
    <property type="project" value="UniProtKB-KW"/>
</dbReference>
<keyword evidence="3" id="KW-0349">Heme</keyword>
<accession>A0A1C7MMT9</accession>
<dbReference type="Pfam" id="PF01328">
    <property type="entry name" value="Peroxidase_2"/>
    <property type="match status" value="1"/>
</dbReference>
<gene>
    <name evidence="10" type="primary">stcC_1</name>
    <name evidence="10" type="ORF">A0H81_03182</name>
</gene>
<dbReference type="GO" id="GO:0004601">
    <property type="term" value="F:peroxidase activity"/>
    <property type="evidence" value="ECO:0007669"/>
    <property type="project" value="UniProtKB-KW"/>
</dbReference>
<feature type="transmembrane region" description="Helical" evidence="8">
    <location>
        <begin position="20"/>
        <end position="44"/>
    </location>
</feature>
<dbReference type="Proteomes" id="UP000092993">
    <property type="component" value="Unassembled WGS sequence"/>
</dbReference>
<dbReference type="OMA" id="CARMLDK"/>
<dbReference type="OrthoDB" id="407298at2759"/>
<evidence type="ECO:0000313" key="10">
    <source>
        <dbReference type="EMBL" id="OBZ76314.1"/>
    </source>
</evidence>